<dbReference type="PANTHER" id="PTHR11101">
    <property type="entry name" value="PHOSPHATE TRANSPORTER"/>
    <property type="match status" value="1"/>
</dbReference>
<keyword evidence="4" id="KW-0592">Phosphate transport</keyword>
<evidence type="ECO:0000256" key="8">
    <source>
        <dbReference type="SAM" id="MobiDB-lite"/>
    </source>
</evidence>
<keyword evidence="6 9" id="KW-1133">Transmembrane helix</keyword>
<keyword evidence="7 9" id="KW-0472">Membrane</keyword>
<feature type="transmembrane region" description="Helical" evidence="9">
    <location>
        <begin position="12"/>
        <end position="31"/>
    </location>
</feature>
<proteinExistence type="inferred from homology"/>
<name>A0A183E2K8_9BILA</name>
<dbReference type="GO" id="GO:0005315">
    <property type="term" value="F:phosphate transmembrane transporter activity"/>
    <property type="evidence" value="ECO:0007669"/>
    <property type="project" value="InterPro"/>
</dbReference>
<feature type="transmembrane region" description="Helical" evidence="9">
    <location>
        <begin position="163"/>
        <end position="187"/>
    </location>
</feature>
<accession>A0A183E2K8</accession>
<evidence type="ECO:0000256" key="9">
    <source>
        <dbReference type="SAM" id="Phobius"/>
    </source>
</evidence>
<feature type="transmembrane region" description="Helical" evidence="9">
    <location>
        <begin position="92"/>
        <end position="117"/>
    </location>
</feature>
<evidence type="ECO:0000256" key="3">
    <source>
        <dbReference type="ARBA" id="ARBA00022448"/>
    </source>
</evidence>
<keyword evidence="11" id="KW-1185">Reference proteome</keyword>
<evidence type="ECO:0000256" key="5">
    <source>
        <dbReference type="ARBA" id="ARBA00022692"/>
    </source>
</evidence>
<dbReference type="GO" id="GO:0035435">
    <property type="term" value="P:phosphate ion transmembrane transport"/>
    <property type="evidence" value="ECO:0007669"/>
    <property type="project" value="TreeGrafter"/>
</dbReference>
<evidence type="ECO:0000256" key="2">
    <source>
        <dbReference type="ARBA" id="ARBA00009916"/>
    </source>
</evidence>
<reference evidence="10 11" key="2">
    <citation type="submission" date="2018-11" db="EMBL/GenBank/DDBJ databases">
        <authorList>
            <consortium name="Pathogen Informatics"/>
        </authorList>
    </citation>
    <scope>NUCLEOTIDE SEQUENCE [LARGE SCALE GENOMIC DNA]</scope>
</reference>
<dbReference type="OrthoDB" id="260807at2759"/>
<keyword evidence="3" id="KW-0813">Transport</keyword>
<feature type="transmembrane region" description="Helical" evidence="9">
    <location>
        <begin position="199"/>
        <end position="222"/>
    </location>
</feature>
<evidence type="ECO:0000256" key="1">
    <source>
        <dbReference type="ARBA" id="ARBA00004141"/>
    </source>
</evidence>
<dbReference type="WBParaSite" id="GPUH_0001521901-mRNA-1">
    <property type="protein sequence ID" value="GPUH_0001521901-mRNA-1"/>
    <property type="gene ID" value="GPUH_0001521901"/>
</dbReference>
<organism evidence="12">
    <name type="scientific">Gongylonema pulchrum</name>
    <dbReference type="NCBI Taxonomy" id="637853"/>
    <lineage>
        <taxon>Eukaryota</taxon>
        <taxon>Metazoa</taxon>
        <taxon>Ecdysozoa</taxon>
        <taxon>Nematoda</taxon>
        <taxon>Chromadorea</taxon>
        <taxon>Rhabditida</taxon>
        <taxon>Spirurina</taxon>
        <taxon>Spiruromorpha</taxon>
        <taxon>Spiruroidea</taxon>
        <taxon>Gongylonematidae</taxon>
        <taxon>Gongylonema</taxon>
    </lineage>
</organism>
<evidence type="ECO:0000313" key="12">
    <source>
        <dbReference type="WBParaSite" id="GPUH_0001521901-mRNA-1"/>
    </source>
</evidence>
<feature type="transmembrane region" description="Helical" evidence="9">
    <location>
        <begin position="123"/>
        <end position="151"/>
    </location>
</feature>
<protein>
    <submittedName>
        <fullName evidence="12">Phosphate transporter</fullName>
    </submittedName>
</protein>
<evidence type="ECO:0000313" key="10">
    <source>
        <dbReference type="EMBL" id="VDN25548.1"/>
    </source>
</evidence>
<evidence type="ECO:0000313" key="11">
    <source>
        <dbReference type="Proteomes" id="UP000271098"/>
    </source>
</evidence>
<dbReference type="AlphaFoldDB" id="A0A183E2K8"/>
<evidence type="ECO:0000256" key="7">
    <source>
        <dbReference type="ARBA" id="ARBA00023136"/>
    </source>
</evidence>
<dbReference type="InterPro" id="IPR001204">
    <property type="entry name" value="Phos_transporter"/>
</dbReference>
<comment type="subcellular location">
    <subcellularLocation>
        <location evidence="1">Membrane</location>
        <topology evidence="1">Multi-pass membrane protein</topology>
    </subcellularLocation>
</comment>
<comment type="similarity">
    <text evidence="2">Belongs to the inorganic phosphate transporter (PiT) (TC 2.A.20) family.</text>
</comment>
<evidence type="ECO:0000256" key="4">
    <source>
        <dbReference type="ARBA" id="ARBA00022592"/>
    </source>
</evidence>
<reference evidence="12" key="1">
    <citation type="submission" date="2016-06" db="UniProtKB">
        <authorList>
            <consortium name="WormBaseParasite"/>
        </authorList>
    </citation>
    <scope>IDENTIFICATION</scope>
</reference>
<keyword evidence="5 9" id="KW-0812">Transmembrane</keyword>
<dbReference type="GO" id="GO:0016020">
    <property type="term" value="C:membrane"/>
    <property type="evidence" value="ECO:0007669"/>
    <property type="project" value="UniProtKB-SubCell"/>
</dbReference>
<gene>
    <name evidence="10" type="ORF">GPUH_LOCUS15199</name>
</gene>
<sequence>MLKLLVLQHEVLWALIVGIILAFLLGFAMGANDVANAFGTSVGSKVLSLRQAYLFAIIFETLGALLVGYNVTDTMRKGVVDVTLYDSYPKEIFVGQIAILGGCSMWLLIATFARLPVSSTHSIIGATVGFVASWFVSPVLSGLVSCFLYIIVDHSVLRRKNPFRSGLIALPIFYWFCIAFNVLAVSYQGSRLLHLSRLPLWICALISIACGTVGAVLVHFCLSPKLKIWIDSSVSPSTKGSTPQVDIVTAETPNTTDNMLRIPSTKHSGSTASEKGCASSKYDQF</sequence>
<feature type="transmembrane region" description="Helical" evidence="9">
    <location>
        <begin position="51"/>
        <end position="71"/>
    </location>
</feature>
<dbReference type="Pfam" id="PF01384">
    <property type="entry name" value="PHO4"/>
    <property type="match status" value="1"/>
</dbReference>
<evidence type="ECO:0000256" key="6">
    <source>
        <dbReference type="ARBA" id="ARBA00022989"/>
    </source>
</evidence>
<dbReference type="Proteomes" id="UP000271098">
    <property type="component" value="Unassembled WGS sequence"/>
</dbReference>
<dbReference type="PANTHER" id="PTHR11101:SF67">
    <property type="entry name" value="PHOSPHATE TRANSPORTER"/>
    <property type="match status" value="1"/>
</dbReference>
<feature type="region of interest" description="Disordered" evidence="8">
    <location>
        <begin position="259"/>
        <end position="285"/>
    </location>
</feature>
<dbReference type="EMBL" id="UYRT01082147">
    <property type="protein sequence ID" value="VDN25548.1"/>
    <property type="molecule type" value="Genomic_DNA"/>
</dbReference>